<gene>
    <name evidence="1" type="ORF">RUN39_v1_1010006</name>
</gene>
<evidence type="ECO:0000313" key="1">
    <source>
        <dbReference type="EMBL" id="CUV14929.1"/>
    </source>
</evidence>
<protein>
    <submittedName>
        <fullName evidence="1">Uncharacterized protein</fullName>
    </submittedName>
</protein>
<proteinExistence type="predicted"/>
<organism evidence="1">
    <name type="scientific">Ralstonia solanacearum</name>
    <name type="common">Pseudomonas solanacearum</name>
    <dbReference type="NCBI Taxonomy" id="305"/>
    <lineage>
        <taxon>Bacteria</taxon>
        <taxon>Pseudomonadati</taxon>
        <taxon>Pseudomonadota</taxon>
        <taxon>Betaproteobacteria</taxon>
        <taxon>Burkholderiales</taxon>
        <taxon>Burkholderiaceae</taxon>
        <taxon>Ralstonia</taxon>
        <taxon>Ralstonia solanacearum species complex</taxon>
    </lineage>
</organism>
<dbReference type="AlphaFoldDB" id="A0A0S4TZG0"/>
<name>A0A0S4TZG0_RALSL</name>
<dbReference type="EMBL" id="LN899819">
    <property type="protein sequence ID" value="CUV14929.1"/>
    <property type="molecule type" value="Genomic_DNA"/>
</dbReference>
<sequence>MRLDHGDSQGGYRSVSQAQVDGTVLLCRLLEWDKPEINGQALFDGDPQAAAHLLRERLLVVGRPLDWVTCPECREEIARVVRDVSVDRIALRCPECEDIDAPRRLRETYKAVPARAVAASLSGLGMTAGGMKVIEPERVWRLGTTEPTRGKPLTWYFARQLGRPEVGARLREQIQLERTASSCVVLTTTDLPLPIGSPLVGFDVRTLRTVARIGQSRFEFFADRQVAPGAQRVGEAEPRLTTQTTLRYVRSLGKAFIEGTEYPLEPRQQAMLLALISDLDHEMGKDALKAACGSQAQRFSPSKEFDRNPVAYKTFIRYLRDDERYALIIPDEDRDWLG</sequence>
<reference evidence="1" key="1">
    <citation type="submission" date="2015-10" db="EMBL/GenBank/DDBJ databases">
        <authorList>
            <person name="Gilbert D.G."/>
        </authorList>
    </citation>
    <scope>NUCLEOTIDE SEQUENCE</scope>
    <source>
        <strain evidence="1">Phyl III-seqv23</strain>
    </source>
</reference>
<accession>A0A0S4TZG0</accession>